<dbReference type="EMBL" id="FIZP01000001">
    <property type="protein sequence ID" value="CZE46912.1"/>
    <property type="molecule type" value="Genomic_DNA"/>
</dbReference>
<dbReference type="AlphaFoldDB" id="A0A128EES0"/>
<keyword evidence="1" id="KW-0812">Transmembrane</keyword>
<evidence type="ECO:0000313" key="2">
    <source>
        <dbReference type="EMBL" id="CZE46912.1"/>
    </source>
</evidence>
<keyword evidence="1" id="KW-1133">Transmembrane helix</keyword>
<name>A0A128EES0_9BACT</name>
<dbReference type="Pfam" id="PF11335">
    <property type="entry name" value="DUF3137"/>
    <property type="match status" value="1"/>
</dbReference>
<protein>
    <submittedName>
        <fullName evidence="2">Putative Galanin</fullName>
    </submittedName>
</protein>
<reference evidence="2 3" key="1">
    <citation type="submission" date="2016-02" db="EMBL/GenBank/DDBJ databases">
        <authorList>
            <consortium name="Pathogen Informatics"/>
        </authorList>
    </citation>
    <scope>NUCLEOTIDE SEQUENCE [LARGE SCALE GENOMIC DNA]</scope>
    <source>
        <strain evidence="2 3">RC20</strain>
    </source>
</reference>
<organism evidence="2 3">
    <name type="scientific">Campylobacter geochelonis</name>
    <dbReference type="NCBI Taxonomy" id="1780362"/>
    <lineage>
        <taxon>Bacteria</taxon>
        <taxon>Pseudomonadati</taxon>
        <taxon>Campylobacterota</taxon>
        <taxon>Epsilonproteobacteria</taxon>
        <taxon>Campylobacterales</taxon>
        <taxon>Campylobacteraceae</taxon>
        <taxon>Campylobacter</taxon>
    </lineage>
</organism>
<keyword evidence="3" id="KW-1185">Reference proteome</keyword>
<sequence length="321" mass="37766">MKTSSLQELEKSRKLIIKRLVLHIIVGFAICYLLINLSYDWLDSEKLFVYKEVVGAYFIAVYLLLSGFLKYSLAIFKDEEREFRQAYKDIVFVPFFKKLNLKYKKYYHVHAIDILNSGLFSKLFDTQDGNDYVYGNVGEVRFSFSDVFLYDIKYSLFKDIMFGYLFSRKRKKTFAGLVFVAEFNKVVNSTTKIQSKNFIKKESLKKIVMDNAEFNDIFNVFTDDEINANYILSPKFMQNLIQLNGFVKFGIRMSFNRQKIYIVLNHGKDSFEPSLFRQVIKDSVTKGIKKEILSVVGIIKTLDLNNKIWLENSAWADEFYR</sequence>
<proteinExistence type="predicted"/>
<evidence type="ECO:0000313" key="3">
    <source>
        <dbReference type="Proteomes" id="UP000069632"/>
    </source>
</evidence>
<gene>
    <name evidence="2" type="ORF">ERS672216_00620</name>
</gene>
<feature type="transmembrane region" description="Helical" evidence="1">
    <location>
        <begin position="20"/>
        <end position="42"/>
    </location>
</feature>
<evidence type="ECO:0000256" key="1">
    <source>
        <dbReference type="SAM" id="Phobius"/>
    </source>
</evidence>
<dbReference type="OrthoDB" id="5363665at2"/>
<dbReference type="InterPro" id="IPR021484">
    <property type="entry name" value="DUF3137"/>
</dbReference>
<keyword evidence="1" id="KW-0472">Membrane</keyword>
<dbReference type="RefSeq" id="WP_075540048.1">
    <property type="nucleotide sequence ID" value="NZ_CP053844.1"/>
</dbReference>
<feature type="transmembrane region" description="Helical" evidence="1">
    <location>
        <begin position="54"/>
        <end position="76"/>
    </location>
</feature>
<dbReference type="Proteomes" id="UP000069632">
    <property type="component" value="Unassembled WGS sequence"/>
</dbReference>
<accession>A0A128EES0</accession>